<dbReference type="PANTHER" id="PTHR37953">
    <property type="entry name" value="UPF0127 PROTEIN MJ1496"/>
    <property type="match status" value="1"/>
</dbReference>
<dbReference type="InterPro" id="IPR038695">
    <property type="entry name" value="Saro_0823-like_sf"/>
</dbReference>
<protein>
    <recommendedName>
        <fullName evidence="3">DUF192 domain-containing protein</fullName>
    </recommendedName>
</protein>
<name>A0A2H0U9M7_9BACT</name>
<evidence type="ECO:0008006" key="3">
    <source>
        <dbReference type="Google" id="ProtNLM"/>
    </source>
</evidence>
<accession>A0A2H0U9M7</accession>
<reference evidence="2" key="1">
    <citation type="submission" date="2017-09" db="EMBL/GenBank/DDBJ databases">
        <title>Depth-based differentiation of microbial function through sediment-hosted aquifers and enrichment of novel symbionts in the deep terrestrial subsurface.</title>
        <authorList>
            <person name="Probst A.J."/>
            <person name="Ladd B."/>
            <person name="Jarett J.K."/>
            <person name="Geller-Mcgrath D.E."/>
            <person name="Sieber C.M.K."/>
            <person name="Emerson J.B."/>
            <person name="Anantharaman K."/>
            <person name="Thomas B.C."/>
            <person name="Malmstrom R."/>
            <person name="Stieglmeier M."/>
            <person name="Klingl A."/>
            <person name="Woyke T."/>
            <person name="Ryan C.M."/>
            <person name="Banfield J.F."/>
        </authorList>
    </citation>
    <scope>NUCLEOTIDE SEQUENCE [LARGE SCALE GENOMIC DNA]</scope>
</reference>
<evidence type="ECO:0000313" key="2">
    <source>
        <dbReference type="Proteomes" id="UP000231379"/>
    </source>
</evidence>
<dbReference type="InterPro" id="IPR003795">
    <property type="entry name" value="DUF192"/>
</dbReference>
<sequence length="149" mass="16450">MAIAKGMAAAAILAAAAFVLIYSMQQRQFEEHRVPMRIGGVPILVSIVETPDERARGLSGRESLAPDEGMLFIFPEDGYYSIWMKDMLFSIDILWLSAEGEVVDMRRDVAPETYPAGFSPHMPARFVLELPAGFSERNGIEIGSMAELP</sequence>
<organism evidence="1 2">
    <name type="scientific">Candidatus Kaiserbacteria bacterium CG10_big_fil_rev_8_21_14_0_10_59_10</name>
    <dbReference type="NCBI Taxonomy" id="1974612"/>
    <lineage>
        <taxon>Bacteria</taxon>
        <taxon>Candidatus Kaiseribacteriota</taxon>
    </lineage>
</organism>
<proteinExistence type="predicted"/>
<comment type="caution">
    <text evidence="1">The sequence shown here is derived from an EMBL/GenBank/DDBJ whole genome shotgun (WGS) entry which is preliminary data.</text>
</comment>
<dbReference type="PANTHER" id="PTHR37953:SF1">
    <property type="entry name" value="UPF0127 PROTEIN MJ1496"/>
    <property type="match status" value="1"/>
</dbReference>
<dbReference type="EMBL" id="PFBM01000013">
    <property type="protein sequence ID" value="PIR82475.1"/>
    <property type="molecule type" value="Genomic_DNA"/>
</dbReference>
<dbReference type="Gene3D" id="2.60.120.1140">
    <property type="entry name" value="Protein of unknown function DUF192"/>
    <property type="match status" value="1"/>
</dbReference>
<gene>
    <name evidence="1" type="ORF">COU20_02095</name>
</gene>
<evidence type="ECO:0000313" key="1">
    <source>
        <dbReference type="EMBL" id="PIR82475.1"/>
    </source>
</evidence>
<dbReference type="AlphaFoldDB" id="A0A2H0U9M7"/>
<dbReference type="Pfam" id="PF02643">
    <property type="entry name" value="DUF192"/>
    <property type="match status" value="1"/>
</dbReference>
<dbReference type="Proteomes" id="UP000231379">
    <property type="component" value="Unassembled WGS sequence"/>
</dbReference>